<protein>
    <recommendedName>
        <fullName evidence="3 8">Dihydrofolate reductase</fullName>
        <ecNumber evidence="3 8">1.5.1.3</ecNumber>
    </recommendedName>
</protein>
<dbReference type="Proteomes" id="UP001218412">
    <property type="component" value="Chromosome"/>
</dbReference>
<dbReference type="PANTHER" id="PTHR48069:SF3">
    <property type="entry name" value="DIHYDROFOLATE REDUCTASE"/>
    <property type="match status" value="1"/>
</dbReference>
<comment type="pathway">
    <text evidence="1 8">Cofactor biosynthesis; tetrahydrofolate biosynthesis; 5,6,7,8-tetrahydrofolate from 7,8-dihydrofolate: step 1/1.</text>
</comment>
<keyword evidence="6 8" id="KW-0560">Oxidoreductase</keyword>
<gene>
    <name evidence="11" type="ORF">JHW45_14325</name>
</gene>
<dbReference type="InterPro" id="IPR017925">
    <property type="entry name" value="DHFR_CS"/>
</dbReference>
<reference evidence="11 12" key="1">
    <citation type="submission" date="2021-01" db="EMBL/GenBank/DDBJ databases">
        <title>Biogeographic distribution of Paracoccus.</title>
        <authorList>
            <person name="Hollensteiner J."/>
            <person name="Leineberger J."/>
            <person name="Brinkhoff T."/>
            <person name="Daniel R."/>
        </authorList>
    </citation>
    <scope>NUCLEOTIDE SEQUENCE [LARGE SCALE GENOMIC DNA]</scope>
    <source>
        <strain evidence="11 12">LMG25392</strain>
    </source>
</reference>
<accession>A0ABY7ST66</accession>
<evidence type="ECO:0000256" key="7">
    <source>
        <dbReference type="ARBA" id="ARBA00025067"/>
    </source>
</evidence>
<evidence type="ECO:0000259" key="10">
    <source>
        <dbReference type="PROSITE" id="PS51330"/>
    </source>
</evidence>
<keyword evidence="5 8" id="KW-0521">NADP</keyword>
<dbReference type="PANTHER" id="PTHR48069">
    <property type="entry name" value="DIHYDROFOLATE REDUCTASE"/>
    <property type="match status" value="1"/>
</dbReference>
<keyword evidence="4 8" id="KW-0554">One-carbon metabolism</keyword>
<organism evidence="11 12">
    <name type="scientific">Paracoccus stylophorae</name>
    <dbReference type="NCBI Taxonomy" id="659350"/>
    <lineage>
        <taxon>Bacteria</taxon>
        <taxon>Pseudomonadati</taxon>
        <taxon>Pseudomonadota</taxon>
        <taxon>Alphaproteobacteria</taxon>
        <taxon>Rhodobacterales</taxon>
        <taxon>Paracoccaceae</taxon>
        <taxon>Paracoccus</taxon>
    </lineage>
</organism>
<evidence type="ECO:0000256" key="1">
    <source>
        <dbReference type="ARBA" id="ARBA00004903"/>
    </source>
</evidence>
<evidence type="ECO:0000256" key="9">
    <source>
        <dbReference type="RuleBase" id="RU004474"/>
    </source>
</evidence>
<name>A0ABY7ST66_9RHOB</name>
<evidence type="ECO:0000256" key="4">
    <source>
        <dbReference type="ARBA" id="ARBA00022563"/>
    </source>
</evidence>
<feature type="domain" description="DHFR" evidence="10">
    <location>
        <begin position="2"/>
        <end position="160"/>
    </location>
</feature>
<evidence type="ECO:0000256" key="8">
    <source>
        <dbReference type="PIRNR" id="PIRNR000194"/>
    </source>
</evidence>
<proteinExistence type="inferred from homology"/>
<evidence type="ECO:0000256" key="3">
    <source>
        <dbReference type="ARBA" id="ARBA00012856"/>
    </source>
</evidence>
<dbReference type="EMBL" id="CP067134">
    <property type="protein sequence ID" value="WCR10231.1"/>
    <property type="molecule type" value="Genomic_DNA"/>
</dbReference>
<dbReference type="Pfam" id="PF00186">
    <property type="entry name" value="DHFR_1"/>
    <property type="match status" value="1"/>
</dbReference>
<dbReference type="CDD" id="cd00209">
    <property type="entry name" value="DHFR"/>
    <property type="match status" value="1"/>
</dbReference>
<evidence type="ECO:0000256" key="6">
    <source>
        <dbReference type="ARBA" id="ARBA00023002"/>
    </source>
</evidence>
<comment type="catalytic activity">
    <reaction evidence="8">
        <text>(6S)-5,6,7,8-tetrahydrofolate + NADP(+) = 7,8-dihydrofolate + NADPH + H(+)</text>
        <dbReference type="Rhea" id="RHEA:15009"/>
        <dbReference type="ChEBI" id="CHEBI:15378"/>
        <dbReference type="ChEBI" id="CHEBI:57451"/>
        <dbReference type="ChEBI" id="CHEBI:57453"/>
        <dbReference type="ChEBI" id="CHEBI:57783"/>
        <dbReference type="ChEBI" id="CHEBI:58349"/>
        <dbReference type="EC" id="1.5.1.3"/>
    </reaction>
</comment>
<evidence type="ECO:0000313" key="11">
    <source>
        <dbReference type="EMBL" id="WCR10231.1"/>
    </source>
</evidence>
<comment type="function">
    <text evidence="7 8">Key enzyme in folate metabolism. Catalyzes an essential reaction for de novo glycine and purine synthesis, and for DNA precursor synthesis.</text>
</comment>
<keyword evidence="12" id="KW-1185">Reference proteome</keyword>
<dbReference type="PROSITE" id="PS00075">
    <property type="entry name" value="DHFR_1"/>
    <property type="match status" value="1"/>
</dbReference>
<sequence length="166" mass="18573">MTLTLIAAQDRNGAIGHRNAIPWHIPEDFAFFKRETTGGAVIMGRKTWDSLPRKPLPGRLNIVITRSPACYEGEAVFTSLDRAVETARQAGYDRIYCIGGAEIYRQMMPLADRILLTTVEISAEAADTFFPAIDPAEWRIVDTRILRSTPPACSVSEYVRADRRCD</sequence>
<dbReference type="RefSeq" id="WP_272858288.1">
    <property type="nucleotide sequence ID" value="NZ_CP067134.1"/>
</dbReference>
<dbReference type="SUPFAM" id="SSF53597">
    <property type="entry name" value="Dihydrofolate reductase-like"/>
    <property type="match status" value="1"/>
</dbReference>
<evidence type="ECO:0000313" key="12">
    <source>
        <dbReference type="Proteomes" id="UP001218412"/>
    </source>
</evidence>
<evidence type="ECO:0000256" key="5">
    <source>
        <dbReference type="ARBA" id="ARBA00022857"/>
    </source>
</evidence>
<dbReference type="PROSITE" id="PS51330">
    <property type="entry name" value="DHFR_2"/>
    <property type="match status" value="1"/>
</dbReference>
<dbReference type="InterPro" id="IPR001796">
    <property type="entry name" value="DHFR_dom"/>
</dbReference>
<evidence type="ECO:0000256" key="2">
    <source>
        <dbReference type="ARBA" id="ARBA00009539"/>
    </source>
</evidence>
<dbReference type="PIRSF" id="PIRSF000194">
    <property type="entry name" value="DHFR"/>
    <property type="match status" value="1"/>
</dbReference>
<dbReference type="InterPro" id="IPR024072">
    <property type="entry name" value="DHFR-like_dom_sf"/>
</dbReference>
<dbReference type="InterPro" id="IPR012259">
    <property type="entry name" value="DHFR"/>
</dbReference>
<dbReference type="EC" id="1.5.1.3" evidence="3 8"/>
<dbReference type="Gene3D" id="3.40.430.10">
    <property type="entry name" value="Dihydrofolate Reductase, subunit A"/>
    <property type="match status" value="1"/>
</dbReference>
<dbReference type="PRINTS" id="PR00070">
    <property type="entry name" value="DHFR"/>
</dbReference>
<comment type="similarity">
    <text evidence="2 8 9">Belongs to the dihydrofolate reductase family.</text>
</comment>